<reference evidence="1" key="1">
    <citation type="submission" date="2025-08" db="UniProtKB">
        <authorList>
            <consortium name="Ensembl"/>
        </authorList>
    </citation>
    <scope>IDENTIFICATION</scope>
</reference>
<accession>A0A8C6EYF4</accession>
<organism evidence="1 2">
    <name type="scientific">Marmota marmota marmota</name>
    <name type="common">Alpine marmot</name>
    <dbReference type="NCBI Taxonomy" id="9994"/>
    <lineage>
        <taxon>Eukaryota</taxon>
        <taxon>Metazoa</taxon>
        <taxon>Chordata</taxon>
        <taxon>Craniata</taxon>
        <taxon>Vertebrata</taxon>
        <taxon>Euteleostomi</taxon>
        <taxon>Mammalia</taxon>
        <taxon>Eutheria</taxon>
        <taxon>Euarchontoglires</taxon>
        <taxon>Glires</taxon>
        <taxon>Rodentia</taxon>
        <taxon>Sciuromorpha</taxon>
        <taxon>Sciuridae</taxon>
        <taxon>Xerinae</taxon>
        <taxon>Marmotini</taxon>
        <taxon>Marmota</taxon>
    </lineage>
</organism>
<sequence length="72" mass="7917">MWVKPDCGDAGPRGGGPALLTSIPCASLLMKSHPVLGRRVGRHWEACLHFGIKRVRNRSGPCMQSKFQILSF</sequence>
<evidence type="ECO:0000313" key="1">
    <source>
        <dbReference type="Ensembl" id="ENSMMMP00000024360.1"/>
    </source>
</evidence>
<name>A0A8C6EYF4_MARMA</name>
<protein>
    <submittedName>
        <fullName evidence="1">Uncharacterized protein</fullName>
    </submittedName>
</protein>
<keyword evidence="2" id="KW-1185">Reference proteome</keyword>
<dbReference type="Proteomes" id="UP000694407">
    <property type="component" value="Unplaced"/>
</dbReference>
<evidence type="ECO:0000313" key="2">
    <source>
        <dbReference type="Proteomes" id="UP000694407"/>
    </source>
</evidence>
<dbReference type="AlphaFoldDB" id="A0A8C6EYF4"/>
<dbReference type="Ensembl" id="ENSMMMT00000027574.1">
    <property type="protein sequence ID" value="ENSMMMP00000024360.1"/>
    <property type="gene ID" value="ENSMMMG00000021322.1"/>
</dbReference>
<reference evidence="1" key="2">
    <citation type="submission" date="2025-09" db="UniProtKB">
        <authorList>
            <consortium name="Ensembl"/>
        </authorList>
    </citation>
    <scope>IDENTIFICATION</scope>
</reference>
<proteinExistence type="predicted"/>